<sequence>MCLSCDISGVPCEGAHSEHICYVSAQCPDYFSVCCGGSGLQLDRHALQPVVYPFGCAHAVPQCMASSRRWSCSE</sequence>
<name>A0AAD2HIG7_9AGAR</name>
<dbReference type="AlphaFoldDB" id="A0AAD2HIG7"/>
<keyword evidence="2" id="KW-1185">Reference proteome</keyword>
<dbReference type="EMBL" id="CAVNYO010000405">
    <property type="protein sequence ID" value="CAK5275599.1"/>
    <property type="molecule type" value="Genomic_DNA"/>
</dbReference>
<proteinExistence type="predicted"/>
<dbReference type="Proteomes" id="UP001295794">
    <property type="component" value="Unassembled WGS sequence"/>
</dbReference>
<comment type="caution">
    <text evidence="1">The sequence shown here is derived from an EMBL/GenBank/DDBJ whole genome shotgun (WGS) entry which is preliminary data.</text>
</comment>
<evidence type="ECO:0000313" key="2">
    <source>
        <dbReference type="Proteomes" id="UP001295794"/>
    </source>
</evidence>
<organism evidence="1 2">
    <name type="scientific">Mycena citricolor</name>
    <dbReference type="NCBI Taxonomy" id="2018698"/>
    <lineage>
        <taxon>Eukaryota</taxon>
        <taxon>Fungi</taxon>
        <taxon>Dikarya</taxon>
        <taxon>Basidiomycota</taxon>
        <taxon>Agaricomycotina</taxon>
        <taxon>Agaricomycetes</taxon>
        <taxon>Agaricomycetidae</taxon>
        <taxon>Agaricales</taxon>
        <taxon>Marasmiineae</taxon>
        <taxon>Mycenaceae</taxon>
        <taxon>Mycena</taxon>
    </lineage>
</organism>
<protein>
    <submittedName>
        <fullName evidence="1">Uncharacterized protein</fullName>
    </submittedName>
</protein>
<reference evidence="1" key="1">
    <citation type="submission" date="2023-11" db="EMBL/GenBank/DDBJ databases">
        <authorList>
            <person name="De Vega J J."/>
            <person name="De Vega J J."/>
        </authorList>
    </citation>
    <scope>NUCLEOTIDE SEQUENCE</scope>
</reference>
<gene>
    <name evidence="1" type="ORF">MYCIT1_LOCUS23472</name>
</gene>
<evidence type="ECO:0000313" key="1">
    <source>
        <dbReference type="EMBL" id="CAK5275599.1"/>
    </source>
</evidence>
<accession>A0AAD2HIG7</accession>